<sequence>VLNKIRLDSSQKDEPKIA</sequence>
<dbReference type="EMBL" id="LXQA010371922">
    <property type="protein sequence ID" value="MCI47401.1"/>
    <property type="molecule type" value="Genomic_DNA"/>
</dbReference>
<organism evidence="1 2">
    <name type="scientific">Trifolium medium</name>
    <dbReference type="NCBI Taxonomy" id="97028"/>
    <lineage>
        <taxon>Eukaryota</taxon>
        <taxon>Viridiplantae</taxon>
        <taxon>Streptophyta</taxon>
        <taxon>Embryophyta</taxon>
        <taxon>Tracheophyta</taxon>
        <taxon>Spermatophyta</taxon>
        <taxon>Magnoliopsida</taxon>
        <taxon>eudicotyledons</taxon>
        <taxon>Gunneridae</taxon>
        <taxon>Pentapetalae</taxon>
        <taxon>rosids</taxon>
        <taxon>fabids</taxon>
        <taxon>Fabales</taxon>
        <taxon>Fabaceae</taxon>
        <taxon>Papilionoideae</taxon>
        <taxon>50 kb inversion clade</taxon>
        <taxon>NPAAA clade</taxon>
        <taxon>Hologalegina</taxon>
        <taxon>IRL clade</taxon>
        <taxon>Trifolieae</taxon>
        <taxon>Trifolium</taxon>
    </lineage>
</organism>
<feature type="non-terminal residue" evidence="1">
    <location>
        <position position="1"/>
    </location>
</feature>
<dbReference type="Proteomes" id="UP000265520">
    <property type="component" value="Unassembled WGS sequence"/>
</dbReference>
<name>A0A392SES7_9FABA</name>
<protein>
    <submittedName>
        <fullName evidence="1">Uncharacterized protein</fullName>
    </submittedName>
</protein>
<proteinExistence type="predicted"/>
<comment type="caution">
    <text evidence="1">The sequence shown here is derived from an EMBL/GenBank/DDBJ whole genome shotgun (WGS) entry which is preliminary data.</text>
</comment>
<evidence type="ECO:0000313" key="2">
    <source>
        <dbReference type="Proteomes" id="UP000265520"/>
    </source>
</evidence>
<accession>A0A392SES7</accession>
<reference evidence="1 2" key="1">
    <citation type="journal article" date="2018" name="Front. Plant Sci.">
        <title>Red Clover (Trifolium pratense) and Zigzag Clover (T. medium) - A Picture of Genomic Similarities and Differences.</title>
        <authorList>
            <person name="Dluhosova J."/>
            <person name="Istvanek J."/>
            <person name="Nedelnik J."/>
            <person name="Repkova J."/>
        </authorList>
    </citation>
    <scope>NUCLEOTIDE SEQUENCE [LARGE SCALE GENOMIC DNA]</scope>
    <source>
        <strain evidence="2">cv. 10/8</strain>
        <tissue evidence="1">Leaf</tissue>
    </source>
</reference>
<dbReference type="AlphaFoldDB" id="A0A392SES7"/>
<keyword evidence="2" id="KW-1185">Reference proteome</keyword>
<evidence type="ECO:0000313" key="1">
    <source>
        <dbReference type="EMBL" id="MCI47401.1"/>
    </source>
</evidence>